<keyword evidence="17" id="KW-0411">Iron-sulfur</keyword>
<comment type="subcellular location">
    <subcellularLocation>
        <location evidence="4">Cell membrane</location>
        <topology evidence="4">Multi-pass membrane protein</topology>
    </subcellularLocation>
    <subcellularLocation>
        <location evidence="3">Cytoplasm</location>
    </subcellularLocation>
</comment>
<evidence type="ECO:0000256" key="6">
    <source>
        <dbReference type="ARBA" id="ARBA00017322"/>
    </source>
</evidence>
<dbReference type="Pfam" id="PF07730">
    <property type="entry name" value="HisKA_3"/>
    <property type="match status" value="1"/>
</dbReference>
<dbReference type="RefSeq" id="WP_142704191.1">
    <property type="nucleotide sequence ID" value="NZ_VIRS01000005.1"/>
</dbReference>
<accession>A0A545AVH3</accession>
<protein>
    <recommendedName>
        <fullName evidence="6">Oxygen sensor histidine kinase NreB</fullName>
        <ecNumber evidence="5">2.7.13.3</ecNumber>
    </recommendedName>
    <alternativeName>
        <fullName evidence="20">Nitrogen regulation protein B</fullName>
    </alternativeName>
</protein>
<evidence type="ECO:0000256" key="16">
    <source>
        <dbReference type="ARBA" id="ARBA00023012"/>
    </source>
</evidence>
<dbReference type="PANTHER" id="PTHR24421">
    <property type="entry name" value="NITRATE/NITRITE SENSOR PROTEIN NARX-RELATED"/>
    <property type="match status" value="1"/>
</dbReference>
<evidence type="ECO:0000256" key="19">
    <source>
        <dbReference type="ARBA" id="ARBA00024827"/>
    </source>
</evidence>
<evidence type="ECO:0000256" key="10">
    <source>
        <dbReference type="ARBA" id="ARBA00022679"/>
    </source>
</evidence>
<keyword evidence="13" id="KW-0418">Kinase</keyword>
<evidence type="ECO:0000256" key="2">
    <source>
        <dbReference type="ARBA" id="ARBA00001966"/>
    </source>
</evidence>
<keyword evidence="7" id="KW-1003">Cell membrane</keyword>
<reference evidence="23 24" key="1">
    <citation type="submission" date="2019-07" db="EMBL/GenBank/DDBJ databases">
        <title>Cryptosporangium phraense sp. nov., isolated from plant litter.</title>
        <authorList>
            <person name="Suriyachadkun C."/>
        </authorList>
    </citation>
    <scope>NUCLEOTIDE SEQUENCE [LARGE SCALE GENOMIC DNA]</scope>
    <source>
        <strain evidence="23 24">A-T 5661</strain>
    </source>
</reference>
<dbReference type="CDD" id="cd16917">
    <property type="entry name" value="HATPase_UhpB-NarQ-NarX-like"/>
    <property type="match status" value="1"/>
</dbReference>
<keyword evidence="24" id="KW-1185">Reference proteome</keyword>
<keyword evidence="14 21" id="KW-1133">Transmembrane helix</keyword>
<evidence type="ECO:0000313" key="23">
    <source>
        <dbReference type="EMBL" id="TQS45326.1"/>
    </source>
</evidence>
<name>A0A545AVH3_9ACTN</name>
<keyword evidence="9" id="KW-0963">Cytoplasm</keyword>
<keyword evidence="16" id="KW-0902">Two-component regulatory system</keyword>
<keyword evidence="12" id="KW-0479">Metal-binding</keyword>
<dbReference type="InterPro" id="IPR003594">
    <property type="entry name" value="HATPase_dom"/>
</dbReference>
<keyword evidence="11 21" id="KW-0812">Transmembrane</keyword>
<dbReference type="GO" id="GO:0051539">
    <property type="term" value="F:4 iron, 4 sulfur cluster binding"/>
    <property type="evidence" value="ECO:0007669"/>
    <property type="project" value="UniProtKB-KW"/>
</dbReference>
<evidence type="ECO:0000256" key="14">
    <source>
        <dbReference type="ARBA" id="ARBA00022989"/>
    </source>
</evidence>
<evidence type="ECO:0000313" key="24">
    <source>
        <dbReference type="Proteomes" id="UP000317982"/>
    </source>
</evidence>
<keyword evidence="8" id="KW-0004">4Fe-4S</keyword>
<feature type="domain" description="Histidine kinase" evidence="22">
    <location>
        <begin position="275"/>
        <end position="365"/>
    </location>
</feature>
<evidence type="ECO:0000259" key="22">
    <source>
        <dbReference type="PROSITE" id="PS50109"/>
    </source>
</evidence>
<dbReference type="SMART" id="SM00387">
    <property type="entry name" value="HATPase_c"/>
    <property type="match status" value="1"/>
</dbReference>
<evidence type="ECO:0000256" key="12">
    <source>
        <dbReference type="ARBA" id="ARBA00022723"/>
    </source>
</evidence>
<dbReference type="OrthoDB" id="144293at2"/>
<comment type="function">
    <text evidence="19">Member of the two-component regulatory system NreB/NreC involved in the control of dissimilatory nitrate/nitrite reduction in response to oxygen. NreB functions as a direct oxygen sensor histidine kinase which is autophosphorylated, in the absence of oxygen, probably at the conserved histidine residue, and transfers its phosphate group probably to a conserved aspartate residue of NreC. NreB/NreC activates the expression of the nitrate (narGHJI) and nitrite (nir) reductase operons, as well as the putative nitrate transporter gene narT.</text>
</comment>
<dbReference type="InterPro" id="IPR005467">
    <property type="entry name" value="His_kinase_dom"/>
</dbReference>
<evidence type="ECO:0000256" key="20">
    <source>
        <dbReference type="ARBA" id="ARBA00030800"/>
    </source>
</evidence>
<evidence type="ECO:0000256" key="15">
    <source>
        <dbReference type="ARBA" id="ARBA00023004"/>
    </source>
</evidence>
<dbReference type="PROSITE" id="PS50109">
    <property type="entry name" value="HIS_KIN"/>
    <property type="match status" value="1"/>
</dbReference>
<proteinExistence type="predicted"/>
<evidence type="ECO:0000256" key="3">
    <source>
        <dbReference type="ARBA" id="ARBA00004496"/>
    </source>
</evidence>
<evidence type="ECO:0000256" key="18">
    <source>
        <dbReference type="ARBA" id="ARBA00023136"/>
    </source>
</evidence>
<dbReference type="Proteomes" id="UP000317982">
    <property type="component" value="Unassembled WGS sequence"/>
</dbReference>
<organism evidence="23 24">
    <name type="scientific">Cryptosporangium phraense</name>
    <dbReference type="NCBI Taxonomy" id="2593070"/>
    <lineage>
        <taxon>Bacteria</taxon>
        <taxon>Bacillati</taxon>
        <taxon>Actinomycetota</taxon>
        <taxon>Actinomycetes</taxon>
        <taxon>Cryptosporangiales</taxon>
        <taxon>Cryptosporangiaceae</taxon>
        <taxon>Cryptosporangium</taxon>
    </lineage>
</organism>
<comment type="cofactor">
    <cofactor evidence="2">
        <name>[4Fe-4S] cluster</name>
        <dbReference type="ChEBI" id="CHEBI:49883"/>
    </cofactor>
</comment>
<dbReference type="GO" id="GO:0046872">
    <property type="term" value="F:metal ion binding"/>
    <property type="evidence" value="ECO:0007669"/>
    <property type="project" value="UniProtKB-KW"/>
</dbReference>
<evidence type="ECO:0000256" key="1">
    <source>
        <dbReference type="ARBA" id="ARBA00000085"/>
    </source>
</evidence>
<evidence type="ECO:0000256" key="11">
    <source>
        <dbReference type="ARBA" id="ARBA00022692"/>
    </source>
</evidence>
<dbReference type="InterPro" id="IPR050482">
    <property type="entry name" value="Sensor_HK_TwoCompSys"/>
</dbReference>
<dbReference type="GO" id="GO:0000155">
    <property type="term" value="F:phosphorelay sensor kinase activity"/>
    <property type="evidence" value="ECO:0007669"/>
    <property type="project" value="InterPro"/>
</dbReference>
<dbReference type="PRINTS" id="PR00344">
    <property type="entry name" value="BCTRLSENSOR"/>
</dbReference>
<dbReference type="InParanoid" id="A0A545AVH3"/>
<dbReference type="GO" id="GO:0046983">
    <property type="term" value="F:protein dimerization activity"/>
    <property type="evidence" value="ECO:0007669"/>
    <property type="project" value="InterPro"/>
</dbReference>
<dbReference type="SUPFAM" id="SSF55874">
    <property type="entry name" value="ATPase domain of HSP90 chaperone/DNA topoisomerase II/histidine kinase"/>
    <property type="match status" value="1"/>
</dbReference>
<evidence type="ECO:0000256" key="13">
    <source>
        <dbReference type="ARBA" id="ARBA00022777"/>
    </source>
</evidence>
<comment type="catalytic activity">
    <reaction evidence="1">
        <text>ATP + protein L-histidine = ADP + protein N-phospho-L-histidine.</text>
        <dbReference type="EC" id="2.7.13.3"/>
    </reaction>
</comment>
<evidence type="ECO:0000256" key="21">
    <source>
        <dbReference type="SAM" id="Phobius"/>
    </source>
</evidence>
<feature type="transmembrane region" description="Helical" evidence="21">
    <location>
        <begin position="124"/>
        <end position="146"/>
    </location>
</feature>
<evidence type="ECO:0000256" key="7">
    <source>
        <dbReference type="ARBA" id="ARBA00022475"/>
    </source>
</evidence>
<evidence type="ECO:0000256" key="8">
    <source>
        <dbReference type="ARBA" id="ARBA00022485"/>
    </source>
</evidence>
<dbReference type="PANTHER" id="PTHR24421:SF37">
    <property type="entry name" value="SENSOR HISTIDINE KINASE NARS"/>
    <property type="match status" value="1"/>
</dbReference>
<sequence length="375" mass="40824">MDRLDATAVNSLRTHLDPYLDSGVVHRVKLWTVRSGTAEIVYSDEARVIGAQEPYRTELARQLSGGHAVAMPVPDDREHQFESADADRLLEVFIAFPDAAGNSSLLEFYVPVEAAESGRASMAVVVPVTLAGILLLALALIPIGVAQAREVDRGRRERREALRYGLAAAELTRREMAQDLHDEVLPRLASARLLLDAADRDRARTRELVAEARQLIAHDVDRIRGLLVGLAPSQLRTDDPEGLFTDLGEGFRGRHDLTVTIAPGVAAGPDAFELLHRVATELLRNATRHSQGQRIDVQLASVGHDRISLRVTDDGLGFDVRQRPDPEHLGLLLVRRTVEDVGGELTVTSTVGVGTTVTAVVPAGLVLPRSVSREH</sequence>
<dbReference type="EC" id="2.7.13.3" evidence="5"/>
<evidence type="ECO:0000256" key="5">
    <source>
        <dbReference type="ARBA" id="ARBA00012438"/>
    </source>
</evidence>
<dbReference type="InterPro" id="IPR011712">
    <property type="entry name" value="Sig_transdc_His_kin_sub3_dim/P"/>
</dbReference>
<dbReference type="Gene3D" id="3.30.565.10">
    <property type="entry name" value="Histidine kinase-like ATPase, C-terminal domain"/>
    <property type="match status" value="1"/>
</dbReference>
<dbReference type="GO" id="GO:0005737">
    <property type="term" value="C:cytoplasm"/>
    <property type="evidence" value="ECO:0007669"/>
    <property type="project" value="UniProtKB-SubCell"/>
</dbReference>
<dbReference type="GO" id="GO:0005886">
    <property type="term" value="C:plasma membrane"/>
    <property type="evidence" value="ECO:0007669"/>
    <property type="project" value="UniProtKB-SubCell"/>
</dbReference>
<dbReference type="AlphaFoldDB" id="A0A545AVH3"/>
<keyword evidence="18 21" id="KW-0472">Membrane</keyword>
<keyword evidence="15" id="KW-0408">Iron</keyword>
<dbReference type="Pfam" id="PF02518">
    <property type="entry name" value="HATPase_c"/>
    <property type="match status" value="1"/>
</dbReference>
<gene>
    <name evidence="23" type="ORF">FL583_09535</name>
</gene>
<evidence type="ECO:0000256" key="17">
    <source>
        <dbReference type="ARBA" id="ARBA00023014"/>
    </source>
</evidence>
<dbReference type="EMBL" id="VIRS01000005">
    <property type="protein sequence ID" value="TQS45326.1"/>
    <property type="molecule type" value="Genomic_DNA"/>
</dbReference>
<comment type="caution">
    <text evidence="23">The sequence shown here is derived from an EMBL/GenBank/DDBJ whole genome shotgun (WGS) entry which is preliminary data.</text>
</comment>
<evidence type="ECO:0000256" key="9">
    <source>
        <dbReference type="ARBA" id="ARBA00022490"/>
    </source>
</evidence>
<keyword evidence="10" id="KW-0808">Transferase</keyword>
<dbReference type="InterPro" id="IPR036890">
    <property type="entry name" value="HATPase_C_sf"/>
</dbReference>
<evidence type="ECO:0000256" key="4">
    <source>
        <dbReference type="ARBA" id="ARBA00004651"/>
    </source>
</evidence>
<dbReference type="InterPro" id="IPR004358">
    <property type="entry name" value="Sig_transdc_His_kin-like_C"/>
</dbReference>